<accession>A0A821QMZ1</accession>
<evidence type="ECO:0000256" key="1">
    <source>
        <dbReference type="SAM" id="MobiDB-lite"/>
    </source>
</evidence>
<proteinExistence type="predicted"/>
<reference evidence="3" key="1">
    <citation type="submission" date="2021-02" db="EMBL/GenBank/DDBJ databases">
        <authorList>
            <person name="Steward A R."/>
        </authorList>
    </citation>
    <scope>NUCLEOTIDE SEQUENCE</scope>
</reference>
<dbReference type="EMBL" id="CAJOBZ010000009">
    <property type="protein sequence ID" value="CAF4827979.1"/>
    <property type="molecule type" value="Genomic_DNA"/>
</dbReference>
<evidence type="ECO:0000256" key="2">
    <source>
        <dbReference type="SAM" id="Phobius"/>
    </source>
</evidence>
<feature type="transmembrane region" description="Helical" evidence="2">
    <location>
        <begin position="113"/>
        <end position="138"/>
    </location>
</feature>
<gene>
    <name evidence="3" type="ORF">PMACD_LOCUS5046</name>
</gene>
<protein>
    <submittedName>
        <fullName evidence="3">Uncharacterized protein</fullName>
    </submittedName>
</protein>
<feature type="compositionally biased region" description="Low complexity" evidence="1">
    <location>
        <begin position="39"/>
        <end position="91"/>
    </location>
</feature>
<feature type="compositionally biased region" description="Polar residues" evidence="1">
    <location>
        <begin position="92"/>
        <end position="101"/>
    </location>
</feature>
<feature type="region of interest" description="Disordered" evidence="1">
    <location>
        <begin position="1"/>
        <end position="101"/>
    </location>
</feature>
<name>A0A821QMZ1_9NEOP</name>
<keyword evidence="2" id="KW-0812">Transmembrane</keyword>
<keyword evidence="2" id="KW-1133">Transmembrane helix</keyword>
<dbReference type="AlphaFoldDB" id="A0A821QMZ1"/>
<sequence>MTHRPHRKIPLQHQKTHHPHQKIRLQHEKTHRSTHSTPEDTPSTPEDTPSTPEDTPSTPDDTPSTPKDTPSTPEVISSTPDTLSTNDDTSTLEPTDPTTSPVLADPYSFWNPFTITMVVLITLIFFLLVSSICFYLGVKRGRNKNIVILPEFDDLPRSMVIPRVERIGNPSILPYLA</sequence>
<organism evidence="3 4">
    <name type="scientific">Pieris macdunnoughi</name>
    <dbReference type="NCBI Taxonomy" id="345717"/>
    <lineage>
        <taxon>Eukaryota</taxon>
        <taxon>Metazoa</taxon>
        <taxon>Ecdysozoa</taxon>
        <taxon>Arthropoda</taxon>
        <taxon>Hexapoda</taxon>
        <taxon>Insecta</taxon>
        <taxon>Pterygota</taxon>
        <taxon>Neoptera</taxon>
        <taxon>Endopterygota</taxon>
        <taxon>Lepidoptera</taxon>
        <taxon>Glossata</taxon>
        <taxon>Ditrysia</taxon>
        <taxon>Papilionoidea</taxon>
        <taxon>Pieridae</taxon>
        <taxon>Pierinae</taxon>
        <taxon>Pieris</taxon>
    </lineage>
</organism>
<dbReference type="Proteomes" id="UP000663880">
    <property type="component" value="Unassembled WGS sequence"/>
</dbReference>
<evidence type="ECO:0000313" key="4">
    <source>
        <dbReference type="Proteomes" id="UP000663880"/>
    </source>
</evidence>
<evidence type="ECO:0000313" key="3">
    <source>
        <dbReference type="EMBL" id="CAF4827979.1"/>
    </source>
</evidence>
<comment type="caution">
    <text evidence="3">The sequence shown here is derived from an EMBL/GenBank/DDBJ whole genome shotgun (WGS) entry which is preliminary data.</text>
</comment>
<feature type="compositionally biased region" description="Basic residues" evidence="1">
    <location>
        <begin position="1"/>
        <end position="34"/>
    </location>
</feature>
<keyword evidence="4" id="KW-1185">Reference proteome</keyword>
<keyword evidence="2" id="KW-0472">Membrane</keyword>